<dbReference type="EMBL" id="POUD01000006">
    <property type="protein sequence ID" value="PZG22817.1"/>
    <property type="molecule type" value="Genomic_DNA"/>
</dbReference>
<evidence type="ECO:0008006" key="4">
    <source>
        <dbReference type="Google" id="ProtNLM"/>
    </source>
</evidence>
<name>A0A2W2FLU2_9ACTN</name>
<gene>
    <name evidence="2" type="ORF">C1J01_02985</name>
</gene>
<protein>
    <recommendedName>
        <fullName evidence="4">Integral membrane protein</fullName>
    </recommendedName>
</protein>
<feature type="transmembrane region" description="Helical" evidence="1">
    <location>
        <begin position="65"/>
        <end position="84"/>
    </location>
</feature>
<comment type="caution">
    <text evidence="2">The sequence shown here is derived from an EMBL/GenBank/DDBJ whole genome shotgun (WGS) entry which is preliminary data.</text>
</comment>
<dbReference type="Proteomes" id="UP000249304">
    <property type="component" value="Unassembled WGS sequence"/>
</dbReference>
<evidence type="ECO:0000256" key="1">
    <source>
        <dbReference type="SAM" id="Phobius"/>
    </source>
</evidence>
<sequence length="114" mass="12086">MPDTRPLRDELQATLDARRDLGPDYEPALIDSFVDRLDATIAARVRAELDQHGAAPRRKPPASQLIPLALGSMALGIPLTAIGAAQAGGFGLFIVWVAIVVINVAAAVAIIRRP</sequence>
<keyword evidence="1" id="KW-1133">Transmembrane helix</keyword>
<evidence type="ECO:0000313" key="3">
    <source>
        <dbReference type="Proteomes" id="UP000249304"/>
    </source>
</evidence>
<keyword evidence="3" id="KW-1185">Reference proteome</keyword>
<dbReference type="AlphaFoldDB" id="A0A2W2FLU2"/>
<reference evidence="2 3" key="1">
    <citation type="submission" date="2018-01" db="EMBL/GenBank/DDBJ databases">
        <title>Draft genome sequence of Nonomuraea sp. KC333.</title>
        <authorList>
            <person name="Sahin N."/>
            <person name="Saygin H."/>
            <person name="Ay H."/>
        </authorList>
    </citation>
    <scope>NUCLEOTIDE SEQUENCE [LARGE SCALE GENOMIC DNA]</scope>
    <source>
        <strain evidence="2 3">KC333</strain>
    </source>
</reference>
<organism evidence="2 3">
    <name type="scientific">Nonomuraea aridisoli</name>
    <dbReference type="NCBI Taxonomy" id="2070368"/>
    <lineage>
        <taxon>Bacteria</taxon>
        <taxon>Bacillati</taxon>
        <taxon>Actinomycetota</taxon>
        <taxon>Actinomycetes</taxon>
        <taxon>Streptosporangiales</taxon>
        <taxon>Streptosporangiaceae</taxon>
        <taxon>Nonomuraea</taxon>
    </lineage>
</organism>
<keyword evidence="1" id="KW-0472">Membrane</keyword>
<proteinExistence type="predicted"/>
<feature type="transmembrane region" description="Helical" evidence="1">
    <location>
        <begin position="90"/>
        <end position="111"/>
    </location>
</feature>
<evidence type="ECO:0000313" key="2">
    <source>
        <dbReference type="EMBL" id="PZG22817.1"/>
    </source>
</evidence>
<dbReference type="OrthoDB" id="3854538at2"/>
<keyword evidence="1" id="KW-0812">Transmembrane</keyword>
<accession>A0A2W2FLU2</accession>
<dbReference type="RefSeq" id="WP_111175685.1">
    <property type="nucleotide sequence ID" value="NZ_POUD01000006.1"/>
</dbReference>